<dbReference type="Proteomes" id="UP000887013">
    <property type="component" value="Unassembled WGS sequence"/>
</dbReference>
<evidence type="ECO:0000313" key="1">
    <source>
        <dbReference type="EMBL" id="GFU00133.1"/>
    </source>
</evidence>
<keyword evidence="2" id="KW-1185">Reference proteome</keyword>
<proteinExistence type="predicted"/>
<dbReference type="Gene3D" id="2.40.70.10">
    <property type="entry name" value="Acid Proteases"/>
    <property type="match status" value="1"/>
</dbReference>
<dbReference type="EMBL" id="BMAW01027065">
    <property type="protein sequence ID" value="GFU00133.1"/>
    <property type="molecule type" value="Genomic_DNA"/>
</dbReference>
<gene>
    <name evidence="1" type="primary">AVEN_222096_1</name>
    <name evidence="1" type="ORF">NPIL_112991</name>
</gene>
<dbReference type="InterPro" id="IPR021109">
    <property type="entry name" value="Peptidase_aspartic_dom_sf"/>
</dbReference>
<evidence type="ECO:0000313" key="2">
    <source>
        <dbReference type="Proteomes" id="UP000887013"/>
    </source>
</evidence>
<comment type="caution">
    <text evidence="1">The sequence shown here is derived from an EMBL/GenBank/DDBJ whole genome shotgun (WGS) entry which is preliminary data.</text>
</comment>
<protein>
    <submittedName>
        <fullName evidence="1">Uncharacterized protein</fullName>
    </submittedName>
</protein>
<dbReference type="AlphaFoldDB" id="A0A8X6U7H7"/>
<name>A0A8X6U7H7_NEPPI</name>
<reference evidence="1" key="1">
    <citation type="submission" date="2020-08" db="EMBL/GenBank/DDBJ databases">
        <title>Multicomponent nature underlies the extraordinary mechanical properties of spider dragline silk.</title>
        <authorList>
            <person name="Kono N."/>
            <person name="Nakamura H."/>
            <person name="Mori M."/>
            <person name="Yoshida Y."/>
            <person name="Ohtoshi R."/>
            <person name="Malay A.D."/>
            <person name="Moran D.A.P."/>
            <person name="Tomita M."/>
            <person name="Numata K."/>
            <person name="Arakawa K."/>
        </authorList>
    </citation>
    <scope>NUCLEOTIDE SEQUENCE</scope>
</reference>
<sequence>MLQSKKKVKFKLKNISLTFTDGTQSNEAALTTVVNLTIGGKRVPTELIILPKVKGNKILSGTDFLKSAGIVLDVLDDTWYFCENPQIQYPFHKMP</sequence>
<dbReference type="OrthoDB" id="6427880at2759"/>
<accession>A0A8X6U7H7</accession>
<organism evidence="1 2">
    <name type="scientific">Nephila pilipes</name>
    <name type="common">Giant wood spider</name>
    <name type="synonym">Nephila maculata</name>
    <dbReference type="NCBI Taxonomy" id="299642"/>
    <lineage>
        <taxon>Eukaryota</taxon>
        <taxon>Metazoa</taxon>
        <taxon>Ecdysozoa</taxon>
        <taxon>Arthropoda</taxon>
        <taxon>Chelicerata</taxon>
        <taxon>Arachnida</taxon>
        <taxon>Araneae</taxon>
        <taxon>Araneomorphae</taxon>
        <taxon>Entelegynae</taxon>
        <taxon>Araneoidea</taxon>
        <taxon>Nephilidae</taxon>
        <taxon>Nephila</taxon>
    </lineage>
</organism>